<name>A0A2I0JM17_PUNGR</name>
<sequence>MATVKALSDGHYSVFEGLHLDRDDWKIKLRVCKLWDTLNIHRNKQLISIDMVFIDEKARVSLQAVKGVRAHARFWFVCNASRSKLLRPCSHVWFWWFWSTVEAVGDAEDAKEGVGDAEEVMGDADRDVPLVDVQEDFGYVNLHLDDMGFMEVLEERRMLLL</sequence>
<protein>
    <recommendedName>
        <fullName evidence="3">DUF223 domain-containing protein</fullName>
    </recommendedName>
</protein>
<gene>
    <name evidence="1" type="ORF">CRG98_022279</name>
</gene>
<evidence type="ECO:0000313" key="1">
    <source>
        <dbReference type="EMBL" id="PKI57334.1"/>
    </source>
</evidence>
<keyword evidence="2" id="KW-1185">Reference proteome</keyword>
<evidence type="ECO:0008006" key="3">
    <source>
        <dbReference type="Google" id="ProtNLM"/>
    </source>
</evidence>
<accession>A0A2I0JM17</accession>
<dbReference type="Proteomes" id="UP000233551">
    <property type="component" value="Unassembled WGS sequence"/>
</dbReference>
<dbReference type="EMBL" id="PGOL01001512">
    <property type="protein sequence ID" value="PKI57334.1"/>
    <property type="molecule type" value="Genomic_DNA"/>
</dbReference>
<organism evidence="1 2">
    <name type="scientific">Punica granatum</name>
    <name type="common">Pomegranate</name>
    <dbReference type="NCBI Taxonomy" id="22663"/>
    <lineage>
        <taxon>Eukaryota</taxon>
        <taxon>Viridiplantae</taxon>
        <taxon>Streptophyta</taxon>
        <taxon>Embryophyta</taxon>
        <taxon>Tracheophyta</taxon>
        <taxon>Spermatophyta</taxon>
        <taxon>Magnoliopsida</taxon>
        <taxon>eudicotyledons</taxon>
        <taxon>Gunneridae</taxon>
        <taxon>Pentapetalae</taxon>
        <taxon>rosids</taxon>
        <taxon>malvids</taxon>
        <taxon>Myrtales</taxon>
        <taxon>Lythraceae</taxon>
        <taxon>Punica</taxon>
    </lineage>
</organism>
<evidence type="ECO:0000313" key="2">
    <source>
        <dbReference type="Proteomes" id="UP000233551"/>
    </source>
</evidence>
<dbReference type="AlphaFoldDB" id="A0A2I0JM17"/>
<comment type="caution">
    <text evidence="1">The sequence shown here is derived from an EMBL/GenBank/DDBJ whole genome shotgun (WGS) entry which is preliminary data.</text>
</comment>
<reference evidence="1 2" key="1">
    <citation type="submission" date="2017-11" db="EMBL/GenBank/DDBJ databases">
        <title>De-novo sequencing of pomegranate (Punica granatum L.) genome.</title>
        <authorList>
            <person name="Akparov Z."/>
            <person name="Amiraslanov A."/>
            <person name="Hajiyeva S."/>
            <person name="Abbasov M."/>
            <person name="Kaur K."/>
            <person name="Hamwieh A."/>
            <person name="Solovyev V."/>
            <person name="Salamov A."/>
            <person name="Braich B."/>
            <person name="Kosarev P."/>
            <person name="Mahmoud A."/>
            <person name="Hajiyev E."/>
            <person name="Babayeva S."/>
            <person name="Izzatullayeva V."/>
            <person name="Mammadov A."/>
            <person name="Mammadov A."/>
            <person name="Sharifova S."/>
            <person name="Ojaghi J."/>
            <person name="Eynullazada K."/>
            <person name="Bayramov B."/>
            <person name="Abdulazimova A."/>
            <person name="Shahmuradov I."/>
        </authorList>
    </citation>
    <scope>NUCLEOTIDE SEQUENCE [LARGE SCALE GENOMIC DNA]</scope>
    <source>
        <strain evidence="2">cv. AG2017</strain>
        <tissue evidence="1">Leaf</tissue>
    </source>
</reference>
<proteinExistence type="predicted"/>